<keyword evidence="4" id="KW-0677">Repeat</keyword>
<dbReference type="InterPro" id="IPR001715">
    <property type="entry name" value="CH_dom"/>
</dbReference>
<feature type="region of interest" description="Disordered" evidence="8">
    <location>
        <begin position="127"/>
        <end position="155"/>
    </location>
</feature>
<dbReference type="GO" id="GO:0034446">
    <property type="term" value="P:substrate adhesion-dependent cell spreading"/>
    <property type="evidence" value="ECO:0007669"/>
    <property type="project" value="TreeGrafter"/>
</dbReference>
<protein>
    <submittedName>
        <fullName evidence="11">Calponin-homology (CH) domain-containing protein</fullName>
    </submittedName>
</protein>
<feature type="region of interest" description="Disordered" evidence="8">
    <location>
        <begin position="485"/>
        <end position="515"/>
    </location>
</feature>
<dbReference type="GO" id="GO:0030036">
    <property type="term" value="P:actin cytoskeleton organization"/>
    <property type="evidence" value="ECO:0007669"/>
    <property type="project" value="InterPro"/>
</dbReference>
<dbReference type="GO" id="GO:0003779">
    <property type="term" value="F:actin binding"/>
    <property type="evidence" value="ECO:0007669"/>
    <property type="project" value="UniProtKB-KW"/>
</dbReference>
<dbReference type="PROSITE" id="PS50021">
    <property type="entry name" value="CH"/>
    <property type="match status" value="1"/>
</dbReference>
<dbReference type="InterPro" id="IPR028433">
    <property type="entry name" value="Parvin"/>
</dbReference>
<dbReference type="PANTHER" id="PTHR12114">
    <property type="entry name" value="PARVIN"/>
    <property type="match status" value="1"/>
</dbReference>
<accession>A0A1I8FIF8</accession>
<evidence type="ECO:0000256" key="1">
    <source>
        <dbReference type="ARBA" id="ARBA00004245"/>
    </source>
</evidence>
<dbReference type="PANTHER" id="PTHR12114:SF1">
    <property type="entry name" value="GAMMA-PARVIN"/>
    <property type="match status" value="1"/>
</dbReference>
<dbReference type="GO" id="GO:0030031">
    <property type="term" value="P:cell projection assembly"/>
    <property type="evidence" value="ECO:0007669"/>
    <property type="project" value="TreeGrafter"/>
</dbReference>
<dbReference type="CDD" id="cd21222">
    <property type="entry name" value="CH_PARV_rpt2"/>
    <property type="match status" value="1"/>
</dbReference>
<evidence type="ECO:0000256" key="8">
    <source>
        <dbReference type="SAM" id="MobiDB-lite"/>
    </source>
</evidence>
<dbReference type="Proteomes" id="UP000095280">
    <property type="component" value="Unplaced"/>
</dbReference>
<keyword evidence="3" id="KW-0963">Cytoplasm</keyword>
<keyword evidence="6" id="KW-0009">Actin-binding</keyword>
<dbReference type="GO" id="GO:0071963">
    <property type="term" value="P:establishment or maintenance of cell polarity regulating cell shape"/>
    <property type="evidence" value="ECO:0007669"/>
    <property type="project" value="TreeGrafter"/>
</dbReference>
<feature type="region of interest" description="Disordered" evidence="8">
    <location>
        <begin position="16"/>
        <end position="37"/>
    </location>
</feature>
<dbReference type="AlphaFoldDB" id="A0A1I8FIF8"/>
<dbReference type="Pfam" id="PF00307">
    <property type="entry name" value="CH"/>
    <property type="match status" value="1"/>
</dbReference>
<keyword evidence="10" id="KW-1185">Reference proteome</keyword>
<organism evidence="10 11">
    <name type="scientific">Macrostomum lignano</name>
    <dbReference type="NCBI Taxonomy" id="282301"/>
    <lineage>
        <taxon>Eukaryota</taxon>
        <taxon>Metazoa</taxon>
        <taxon>Spiralia</taxon>
        <taxon>Lophotrochozoa</taxon>
        <taxon>Platyhelminthes</taxon>
        <taxon>Rhabditophora</taxon>
        <taxon>Macrostomorpha</taxon>
        <taxon>Macrostomida</taxon>
        <taxon>Macrostomidae</taxon>
        <taxon>Macrostomum</taxon>
    </lineage>
</organism>
<dbReference type="Gene3D" id="1.10.418.10">
    <property type="entry name" value="Calponin-like domain"/>
    <property type="match status" value="1"/>
</dbReference>
<dbReference type="SUPFAM" id="SSF47576">
    <property type="entry name" value="Calponin-homology domain, CH-domain"/>
    <property type="match status" value="1"/>
</dbReference>
<evidence type="ECO:0000256" key="7">
    <source>
        <dbReference type="ARBA" id="ARBA00023212"/>
    </source>
</evidence>
<dbReference type="GO" id="GO:0005925">
    <property type="term" value="C:focal adhesion"/>
    <property type="evidence" value="ECO:0007669"/>
    <property type="project" value="TreeGrafter"/>
</dbReference>
<comment type="similarity">
    <text evidence="2">Belongs to the parvin family.</text>
</comment>
<evidence type="ECO:0000256" key="6">
    <source>
        <dbReference type="ARBA" id="ARBA00023203"/>
    </source>
</evidence>
<dbReference type="GO" id="GO:0015629">
    <property type="term" value="C:actin cytoskeleton"/>
    <property type="evidence" value="ECO:0007669"/>
    <property type="project" value="TreeGrafter"/>
</dbReference>
<evidence type="ECO:0000256" key="3">
    <source>
        <dbReference type="ARBA" id="ARBA00022490"/>
    </source>
</evidence>
<comment type="subcellular location">
    <subcellularLocation>
        <location evidence="1">Cytoplasm</location>
        <location evidence="1">Cytoskeleton</location>
    </subcellularLocation>
</comment>
<reference evidence="11" key="1">
    <citation type="submission" date="2016-11" db="UniProtKB">
        <authorList>
            <consortium name="WormBaseParasite"/>
        </authorList>
    </citation>
    <scope>IDENTIFICATION</scope>
</reference>
<keyword evidence="7" id="KW-0206">Cytoskeleton</keyword>
<name>A0A1I8FIF8_9PLAT</name>
<evidence type="ECO:0000313" key="11">
    <source>
        <dbReference type="WBParaSite" id="maker-unitig_36262-snap-gene-0.2-mRNA-1"/>
    </source>
</evidence>
<proteinExistence type="inferred from homology"/>
<evidence type="ECO:0000313" key="10">
    <source>
        <dbReference type="Proteomes" id="UP000095280"/>
    </source>
</evidence>
<evidence type="ECO:0000256" key="2">
    <source>
        <dbReference type="ARBA" id="ARBA00005666"/>
    </source>
</evidence>
<dbReference type="WBParaSite" id="maker-unitig_36262-snap-gene-0.2-mRNA-1">
    <property type="protein sequence ID" value="maker-unitig_36262-snap-gene-0.2-mRNA-1"/>
    <property type="gene ID" value="maker-unitig_36262-snap-gene-0.2"/>
</dbReference>
<dbReference type="GO" id="GO:0005737">
    <property type="term" value="C:cytoplasm"/>
    <property type="evidence" value="ECO:0007669"/>
    <property type="project" value="TreeGrafter"/>
</dbReference>
<keyword evidence="5" id="KW-0130">Cell adhesion</keyword>
<evidence type="ECO:0000256" key="5">
    <source>
        <dbReference type="ARBA" id="ARBA00022889"/>
    </source>
</evidence>
<evidence type="ECO:0000256" key="4">
    <source>
        <dbReference type="ARBA" id="ARBA00022737"/>
    </source>
</evidence>
<evidence type="ECO:0000259" key="9">
    <source>
        <dbReference type="PROSITE" id="PS50021"/>
    </source>
</evidence>
<dbReference type="InterPro" id="IPR036872">
    <property type="entry name" value="CH_dom_sf"/>
</dbReference>
<sequence>PPAVLEQEGLNAITIRRRDTDDEGNSSPRTSSWEEGGERRMDWLNARVLVADRMVVPVSGDESLRANGQRQRLESVLAATGTNLCLAGRPMWTGPRRFTAGRLGPPLLRLLWPSRLAARAPIKLPGRVTVPGAGGTEARRRPAVHPPARERVTGPEDVFLPGRRRARHAGRHLRAKPERVGLLERHLMLFINSNLACLNIEVTDLARDLADGVNLIILLGYFVPLHFYTSVSAKEQRVANVSLLFDLMEDAGILRPTTRPEELVAGDLKAALRVGLPIFSNPSCSAVHELTQRIFRLLPLQRWQAPVQRWQINGGWQLGCLIGLRFIHSAAAASAVRPEDVAVAKNSQHFENVQVPGGILKRPYRLCEIPKPFDCDIWLTCHRREALAASGIPWQNGFLSIFSLTLSSLSSDQLVLVGGHGDEDGLGQQGTAGCSAADAACRLFVAAKPRAGRDGARQPHEPVPPVLYRAVLLVSLSFSKADGPAASAGSPVNGSPSGCGKASRRAAPRDRRGPATVQALRCSRKLLPHSSAISPADKASGSAAAAAAADNLTGAAGFADKFCMKLLTMMGFHDFLSKFTKTLKAMDKIALTWPASSRISDLSIHFRFFGGLGLLPQLHQGFNSEKRRRLQTCPG</sequence>
<feature type="domain" description="Calponin-homology (CH)" evidence="9">
    <location>
        <begin position="181"/>
        <end position="283"/>
    </location>
</feature>